<feature type="region of interest" description="Disordered" evidence="1">
    <location>
        <begin position="97"/>
        <end position="132"/>
    </location>
</feature>
<dbReference type="AlphaFoldDB" id="A0A1Y3BJM0"/>
<sequence length="132" mass="14395">MLQEMINQNNHSLYDHQRQHLAASVAVVEELQTRFATATNDALVCQMKRNNSMDSSPSQGTVTTSMAPSSSSSTTSSGQIVRFSNTPTVYNYSATNTNNIKQASPLNRIKNNGLNPLMARDSPDEGLGEETE</sequence>
<name>A0A1Y3BJM0_EURMA</name>
<organism evidence="2 3">
    <name type="scientific">Euroglyphus maynei</name>
    <name type="common">Mayne's house dust mite</name>
    <dbReference type="NCBI Taxonomy" id="6958"/>
    <lineage>
        <taxon>Eukaryota</taxon>
        <taxon>Metazoa</taxon>
        <taxon>Ecdysozoa</taxon>
        <taxon>Arthropoda</taxon>
        <taxon>Chelicerata</taxon>
        <taxon>Arachnida</taxon>
        <taxon>Acari</taxon>
        <taxon>Acariformes</taxon>
        <taxon>Sarcoptiformes</taxon>
        <taxon>Astigmata</taxon>
        <taxon>Psoroptidia</taxon>
        <taxon>Analgoidea</taxon>
        <taxon>Pyroglyphidae</taxon>
        <taxon>Pyroglyphinae</taxon>
        <taxon>Euroglyphus</taxon>
    </lineage>
</organism>
<evidence type="ECO:0000256" key="1">
    <source>
        <dbReference type="SAM" id="MobiDB-lite"/>
    </source>
</evidence>
<keyword evidence="3" id="KW-1185">Reference proteome</keyword>
<comment type="caution">
    <text evidence="2">The sequence shown here is derived from an EMBL/GenBank/DDBJ whole genome shotgun (WGS) entry which is preliminary data.</text>
</comment>
<evidence type="ECO:0000313" key="2">
    <source>
        <dbReference type="EMBL" id="OTF80013.1"/>
    </source>
</evidence>
<protein>
    <submittedName>
        <fullName evidence="2">Uncharacterized protein</fullName>
    </submittedName>
</protein>
<feature type="compositionally biased region" description="Polar residues" evidence="1">
    <location>
        <begin position="97"/>
        <end position="114"/>
    </location>
</feature>
<reference evidence="2 3" key="1">
    <citation type="submission" date="2017-03" db="EMBL/GenBank/DDBJ databases">
        <title>Genome Survey of Euroglyphus maynei.</title>
        <authorList>
            <person name="Arlian L.G."/>
            <person name="Morgan M.S."/>
            <person name="Rider S.D."/>
        </authorList>
    </citation>
    <scope>NUCLEOTIDE SEQUENCE [LARGE SCALE GENOMIC DNA]</scope>
    <source>
        <strain evidence="2">Arlian Lab</strain>
        <tissue evidence="2">Whole body</tissue>
    </source>
</reference>
<proteinExistence type="predicted"/>
<feature type="compositionally biased region" description="Polar residues" evidence="1">
    <location>
        <begin position="48"/>
        <end position="60"/>
    </location>
</feature>
<feature type="region of interest" description="Disordered" evidence="1">
    <location>
        <begin position="48"/>
        <end position="82"/>
    </location>
</feature>
<dbReference type="Proteomes" id="UP000194236">
    <property type="component" value="Unassembled WGS sequence"/>
</dbReference>
<accession>A0A1Y3BJM0</accession>
<gene>
    <name evidence="2" type="ORF">BLA29_009806</name>
</gene>
<dbReference type="EMBL" id="MUJZ01020332">
    <property type="protein sequence ID" value="OTF80013.1"/>
    <property type="molecule type" value="Genomic_DNA"/>
</dbReference>
<evidence type="ECO:0000313" key="3">
    <source>
        <dbReference type="Proteomes" id="UP000194236"/>
    </source>
</evidence>
<feature type="compositionally biased region" description="Low complexity" evidence="1">
    <location>
        <begin position="61"/>
        <end position="77"/>
    </location>
</feature>